<keyword evidence="1" id="KW-0732">Signal</keyword>
<accession>A0A9W8TWQ8</accession>
<gene>
    <name evidence="2" type="ORF">DFH05DRAFT_1460845</name>
</gene>
<feature type="signal peptide" evidence="1">
    <location>
        <begin position="1"/>
        <end position="21"/>
    </location>
</feature>
<dbReference type="EMBL" id="JANVFU010000008">
    <property type="protein sequence ID" value="KAJ3743626.1"/>
    <property type="molecule type" value="Genomic_DNA"/>
</dbReference>
<keyword evidence="3" id="KW-1185">Reference proteome</keyword>
<evidence type="ECO:0000313" key="3">
    <source>
        <dbReference type="Proteomes" id="UP001142393"/>
    </source>
</evidence>
<organism evidence="2 3">
    <name type="scientific">Lentinula detonsa</name>
    <dbReference type="NCBI Taxonomy" id="2804962"/>
    <lineage>
        <taxon>Eukaryota</taxon>
        <taxon>Fungi</taxon>
        <taxon>Dikarya</taxon>
        <taxon>Basidiomycota</taxon>
        <taxon>Agaricomycotina</taxon>
        <taxon>Agaricomycetes</taxon>
        <taxon>Agaricomycetidae</taxon>
        <taxon>Agaricales</taxon>
        <taxon>Marasmiineae</taxon>
        <taxon>Omphalotaceae</taxon>
        <taxon>Lentinula</taxon>
    </lineage>
</organism>
<reference evidence="2 3" key="1">
    <citation type="journal article" date="2023" name="Proc. Natl. Acad. Sci. U.S.A.">
        <title>A global phylogenomic analysis of the shiitake genus Lentinula.</title>
        <authorList>
            <person name="Sierra-Patev S."/>
            <person name="Min B."/>
            <person name="Naranjo-Ortiz M."/>
            <person name="Looney B."/>
            <person name="Konkel Z."/>
            <person name="Slot J.C."/>
            <person name="Sakamoto Y."/>
            <person name="Steenwyk J.L."/>
            <person name="Rokas A."/>
            <person name="Carro J."/>
            <person name="Camarero S."/>
            <person name="Ferreira P."/>
            <person name="Molpeceres G."/>
            <person name="Ruiz-Duenas F.J."/>
            <person name="Serrano A."/>
            <person name="Henrissat B."/>
            <person name="Drula E."/>
            <person name="Hughes K.W."/>
            <person name="Mata J.L."/>
            <person name="Ishikawa N.K."/>
            <person name="Vargas-Isla R."/>
            <person name="Ushijima S."/>
            <person name="Smith C.A."/>
            <person name="Donoghue J."/>
            <person name="Ahrendt S."/>
            <person name="Andreopoulos W."/>
            <person name="He G."/>
            <person name="LaButti K."/>
            <person name="Lipzen A."/>
            <person name="Ng V."/>
            <person name="Riley R."/>
            <person name="Sandor L."/>
            <person name="Barry K."/>
            <person name="Martinez A.T."/>
            <person name="Xiao Y."/>
            <person name="Gibbons J.G."/>
            <person name="Terashima K."/>
            <person name="Grigoriev I.V."/>
            <person name="Hibbett D."/>
        </authorList>
    </citation>
    <scope>NUCLEOTIDE SEQUENCE [LARGE SCALE GENOMIC DNA]</scope>
    <source>
        <strain evidence="2 3">TFB7810</strain>
    </source>
</reference>
<dbReference type="Proteomes" id="UP001142393">
    <property type="component" value="Unassembled WGS sequence"/>
</dbReference>
<feature type="chain" id="PRO_5040942599" evidence="1">
    <location>
        <begin position="22"/>
        <end position="237"/>
    </location>
</feature>
<comment type="caution">
    <text evidence="2">The sequence shown here is derived from an EMBL/GenBank/DDBJ whole genome shotgun (WGS) entry which is preliminary data.</text>
</comment>
<proteinExistence type="predicted"/>
<evidence type="ECO:0000313" key="2">
    <source>
        <dbReference type="EMBL" id="KAJ3743626.1"/>
    </source>
</evidence>
<protein>
    <submittedName>
        <fullName evidence="2">Uncharacterized protein</fullName>
    </submittedName>
</protein>
<sequence>MVHSRSMFAAILATSFECNFAAPINAAFSAAGGVQRNVLAALPQISGSSANSADPRNVCGPPYAASGSLPAEVDAKLPRDISVTVHKNQDAVVNGRRSREDFNYSGFSLEPHDLLCGVMLPGPSDVLNGPVRRAEDGPSKQKKKVHFPEPVVTGISQTPPPIDQEETEEQVTLRKDQEETHALTEELKSLYANVSPPRGRPPGLLLRPAKINNCRQPNSDIGMANFFVCQLGPRALF</sequence>
<evidence type="ECO:0000256" key="1">
    <source>
        <dbReference type="SAM" id="SignalP"/>
    </source>
</evidence>
<dbReference type="AlphaFoldDB" id="A0A9W8TWQ8"/>
<name>A0A9W8TWQ8_9AGAR</name>